<evidence type="ECO:0008006" key="4">
    <source>
        <dbReference type="Google" id="ProtNLM"/>
    </source>
</evidence>
<dbReference type="PIRSF" id="PIRSF021591">
    <property type="entry name" value="UCP021591"/>
    <property type="match status" value="1"/>
</dbReference>
<protein>
    <recommendedName>
        <fullName evidence="4">Secreted protein</fullName>
    </recommendedName>
</protein>
<gene>
    <name evidence="2" type="ORF">RMCT_3712</name>
</gene>
<dbReference type="RefSeq" id="WP_003925494.1">
    <property type="nucleotide sequence ID" value="NZ_BCTB01000048.1"/>
</dbReference>
<reference evidence="3" key="2">
    <citation type="submission" date="2016-02" db="EMBL/GenBank/DDBJ databases">
        <title>Draft genome sequence of five rapidly growing Mycobacterium species.</title>
        <authorList>
            <person name="Katahira K."/>
            <person name="Gotou Y."/>
            <person name="Iida K."/>
            <person name="Ogura Y."/>
            <person name="Hayashi T."/>
        </authorList>
    </citation>
    <scope>NUCLEOTIDE SEQUENCE [LARGE SCALE GENOMIC DNA]</scope>
    <source>
        <strain evidence="3">JCM6362</strain>
    </source>
</reference>
<proteinExistence type="predicted"/>
<accession>A0A100XHV0</accession>
<dbReference type="AlphaFoldDB" id="A0A100XHV0"/>
<evidence type="ECO:0000313" key="2">
    <source>
        <dbReference type="EMBL" id="GAT16743.1"/>
    </source>
</evidence>
<evidence type="ECO:0000256" key="1">
    <source>
        <dbReference type="SAM" id="SignalP"/>
    </source>
</evidence>
<dbReference type="EMBL" id="BCTB01000048">
    <property type="protein sequence ID" value="GAT16743.1"/>
    <property type="molecule type" value="Genomic_DNA"/>
</dbReference>
<dbReference type="OrthoDB" id="4621589at2"/>
<evidence type="ECO:0000313" key="3">
    <source>
        <dbReference type="Proteomes" id="UP000069654"/>
    </source>
</evidence>
<dbReference type="InterPro" id="IPR016793">
    <property type="entry name" value="UCP021591"/>
</dbReference>
<sequence>MRKVASTVGAAALVAAGLMSSPAIAGAEPEGQDGRVVRYTVTTGQEATVGLYYLATEPDSQASYDADPNAYLRNERVTIVPGAPWVFETTLNDTSWAYVSAGAAARYTGSATPRCEIAIDGEVVVEQAGDTSALCALKPW</sequence>
<organism evidence="2 3">
    <name type="scientific">Mycolicibacterium thermoresistibile</name>
    <name type="common">Mycobacterium thermoresistibile</name>
    <dbReference type="NCBI Taxonomy" id="1797"/>
    <lineage>
        <taxon>Bacteria</taxon>
        <taxon>Bacillati</taxon>
        <taxon>Actinomycetota</taxon>
        <taxon>Actinomycetes</taxon>
        <taxon>Mycobacteriales</taxon>
        <taxon>Mycobacteriaceae</taxon>
        <taxon>Mycolicibacterium</taxon>
    </lineage>
</organism>
<comment type="caution">
    <text evidence="2">The sequence shown here is derived from an EMBL/GenBank/DDBJ whole genome shotgun (WGS) entry which is preliminary data.</text>
</comment>
<dbReference type="Proteomes" id="UP000069654">
    <property type="component" value="Unassembled WGS sequence"/>
</dbReference>
<name>A0A100XHV0_MYCTH</name>
<dbReference type="OMA" id="HQVRYTL"/>
<feature type="chain" id="PRO_5038441548" description="Secreted protein" evidence="1">
    <location>
        <begin position="26"/>
        <end position="140"/>
    </location>
</feature>
<dbReference type="STRING" id="1797.RMCT_3712"/>
<feature type="signal peptide" evidence="1">
    <location>
        <begin position="1"/>
        <end position="25"/>
    </location>
</feature>
<reference evidence="2 3" key="1">
    <citation type="journal article" date="2016" name="Genome Announc.">
        <title>Draft Genome Sequences of Five Rapidly Growing Mycobacterium Species, M. thermoresistibile, M. fortuitum subsp. acetamidolyticum, M. canariasense, M. brisbanense, and M. novocastrense.</title>
        <authorList>
            <person name="Katahira K."/>
            <person name="Ogura Y."/>
            <person name="Gotoh Y."/>
            <person name="Hayashi T."/>
        </authorList>
    </citation>
    <scope>NUCLEOTIDE SEQUENCE [LARGE SCALE GENOMIC DNA]</scope>
    <source>
        <strain evidence="2 3">JCM6362</strain>
    </source>
</reference>
<keyword evidence="1" id="KW-0732">Signal</keyword>